<dbReference type="InterPro" id="IPR038495">
    <property type="entry name" value="ATPase_E_C"/>
</dbReference>
<dbReference type="SUPFAM" id="SSF160527">
    <property type="entry name" value="V-type ATPase subunit E-like"/>
    <property type="match status" value="1"/>
</dbReference>
<comment type="similarity">
    <text evidence="1">Belongs to the V-ATPase E subunit family.</text>
</comment>
<dbReference type="HAMAP" id="MF_00311">
    <property type="entry name" value="ATP_synth_E_arch"/>
    <property type="match status" value="1"/>
</dbReference>
<dbReference type="Pfam" id="PF01991">
    <property type="entry name" value="vATP-synt_E"/>
    <property type="match status" value="1"/>
</dbReference>
<accession>A0A9W7SWJ2</accession>
<sequence length="298" mass="34011">DIINLDTAPLLLDTLNQRHEIGTRHPTLCSCDRYIHPRAINRPHPTALYRPAPLSRLHTAAHHRPTMSQIHAMTDDQVTSELRKMTAFIRQEALEKAREIHLKADEEFSIEKSKLVRSETQRIDTEYQKKFTQAGMSQQITKSTLANKTRLRILGAKQEVLDQLFEQARGRLEKDGTGDKGRYQKALAGLILEGLYALNERKVGLRVRKKDEEVVKKAVEEARKEYREKMGGREVEVVVDEKERLPEGSAGGVVILNGNGKIDINNTFEERLKILETDALPAVRTTLFGENKNRKFKD</sequence>
<comment type="caution">
    <text evidence="4">The sequence shown here is derived from an EMBL/GenBank/DDBJ whole genome shotgun (WGS) entry which is preliminary data.</text>
</comment>
<evidence type="ECO:0000256" key="2">
    <source>
        <dbReference type="ARBA" id="ARBA00022448"/>
    </source>
</evidence>
<keyword evidence="3" id="KW-0406">Ion transport</keyword>
<proteinExistence type="inferred from homology"/>
<dbReference type="Gene3D" id="6.10.250.1620">
    <property type="match status" value="1"/>
</dbReference>
<evidence type="ECO:0000256" key="1">
    <source>
        <dbReference type="ARBA" id="ARBA00005901"/>
    </source>
</evidence>
<dbReference type="InterPro" id="IPR002842">
    <property type="entry name" value="ATPase_V1_Esu"/>
</dbReference>
<dbReference type="AlphaFoldDB" id="A0A9W7SWJ2"/>
<keyword evidence="2" id="KW-0813">Transport</keyword>
<evidence type="ECO:0000256" key="3">
    <source>
        <dbReference type="ARBA" id="ARBA00023065"/>
    </source>
</evidence>
<dbReference type="OrthoDB" id="10263003at2759"/>
<name>A0A9W7SWJ2_9PEZI</name>
<reference evidence="4 5" key="2">
    <citation type="journal article" date="2021" name="Curr. Genet.">
        <title>Genetic response to nitrogen starvation in the aggressive Eucalyptus foliar pathogen Teratosphaeria destructans.</title>
        <authorList>
            <person name="Havenga M."/>
            <person name="Wingfield B.D."/>
            <person name="Wingfield M.J."/>
            <person name="Dreyer L.L."/>
            <person name="Roets F."/>
            <person name="Aylward J."/>
        </authorList>
    </citation>
    <scope>NUCLEOTIDE SEQUENCE [LARGE SCALE GENOMIC DNA]</scope>
    <source>
        <strain evidence="4">CMW44962</strain>
    </source>
</reference>
<dbReference type="EMBL" id="RIBY02000779">
    <property type="protein sequence ID" value="KAH9837488.1"/>
    <property type="molecule type" value="Genomic_DNA"/>
</dbReference>
<gene>
    <name evidence="4" type="ORF">Tdes44962_MAKER01844</name>
</gene>
<dbReference type="PANTHER" id="PTHR45715">
    <property type="entry name" value="ATPASE H+-TRANSPORTING V1 SUBUNIT E1A-RELATED"/>
    <property type="match status" value="1"/>
</dbReference>
<dbReference type="Proteomes" id="UP001138500">
    <property type="component" value="Unassembled WGS sequence"/>
</dbReference>
<reference evidence="4 5" key="1">
    <citation type="journal article" date="2018" name="IMA Fungus">
        <title>IMA Genome-F 10: Nine draft genome sequences of Claviceps purpurea s.lat., including C. arundinis, C. humidiphila, and C. cf. spartinae, pseudomolecules for the pitch canker pathogen Fusarium circinatum, draft genome of Davidsoniella eucalypti, Grosmannia galeiformis, Quambalaria eucalypti, and Teratosphaeria destructans.</title>
        <authorList>
            <person name="Wingfield B.D."/>
            <person name="Liu M."/>
            <person name="Nguyen H.D."/>
            <person name="Lane F.A."/>
            <person name="Morgan S.W."/>
            <person name="De Vos L."/>
            <person name="Wilken P.M."/>
            <person name="Duong T.A."/>
            <person name="Aylward J."/>
            <person name="Coetzee M.P."/>
            <person name="Dadej K."/>
            <person name="De Beer Z.W."/>
            <person name="Findlay W."/>
            <person name="Havenga M."/>
            <person name="Kolarik M."/>
            <person name="Menzies J.G."/>
            <person name="Naidoo K."/>
            <person name="Pochopski O."/>
            <person name="Shoukouhi P."/>
            <person name="Santana Q.C."/>
            <person name="Seifert K.A."/>
            <person name="Soal N."/>
            <person name="Steenkamp E.T."/>
            <person name="Tatham C.T."/>
            <person name="van der Nest M.A."/>
            <person name="Wingfield M.J."/>
        </authorList>
    </citation>
    <scope>NUCLEOTIDE SEQUENCE [LARGE SCALE GENOMIC DNA]</scope>
    <source>
        <strain evidence="4">CMW44962</strain>
    </source>
</reference>
<feature type="non-terminal residue" evidence="4">
    <location>
        <position position="1"/>
    </location>
</feature>
<dbReference type="GO" id="GO:0033178">
    <property type="term" value="C:proton-transporting two-sector ATPase complex, catalytic domain"/>
    <property type="evidence" value="ECO:0007669"/>
    <property type="project" value="InterPro"/>
</dbReference>
<dbReference type="GO" id="GO:0046961">
    <property type="term" value="F:proton-transporting ATPase activity, rotational mechanism"/>
    <property type="evidence" value="ECO:0007669"/>
    <property type="project" value="InterPro"/>
</dbReference>
<organism evidence="4 5">
    <name type="scientific">Teratosphaeria destructans</name>
    <dbReference type="NCBI Taxonomy" id="418781"/>
    <lineage>
        <taxon>Eukaryota</taxon>
        <taxon>Fungi</taxon>
        <taxon>Dikarya</taxon>
        <taxon>Ascomycota</taxon>
        <taxon>Pezizomycotina</taxon>
        <taxon>Dothideomycetes</taxon>
        <taxon>Dothideomycetidae</taxon>
        <taxon>Mycosphaerellales</taxon>
        <taxon>Teratosphaeriaceae</taxon>
        <taxon>Teratosphaeria</taxon>
    </lineage>
</organism>
<dbReference type="Gene3D" id="3.30.2320.30">
    <property type="entry name" value="ATP synthase, E subunit, C-terminal"/>
    <property type="match status" value="1"/>
</dbReference>
<keyword evidence="5" id="KW-1185">Reference proteome</keyword>
<evidence type="ECO:0000313" key="5">
    <source>
        <dbReference type="Proteomes" id="UP001138500"/>
    </source>
</evidence>
<evidence type="ECO:0000313" key="4">
    <source>
        <dbReference type="EMBL" id="KAH9837488.1"/>
    </source>
</evidence>
<protein>
    <submittedName>
        <fullName evidence="4">V-type proton ATPase subunit E</fullName>
    </submittedName>
</protein>